<dbReference type="InterPro" id="IPR043502">
    <property type="entry name" value="DNA/RNA_pol_sf"/>
</dbReference>
<evidence type="ECO:0000313" key="2">
    <source>
        <dbReference type="EMBL" id="KAK1281785.1"/>
    </source>
</evidence>
<proteinExistence type="predicted"/>
<evidence type="ECO:0000259" key="1">
    <source>
        <dbReference type="PROSITE" id="PS50878"/>
    </source>
</evidence>
<reference evidence="2" key="2">
    <citation type="submission" date="2023-06" db="EMBL/GenBank/DDBJ databases">
        <authorList>
            <person name="Ma L."/>
            <person name="Liu K.-W."/>
            <person name="Li Z."/>
            <person name="Hsiao Y.-Y."/>
            <person name="Qi Y."/>
            <person name="Fu T."/>
            <person name="Tang G."/>
            <person name="Zhang D."/>
            <person name="Sun W.-H."/>
            <person name="Liu D.-K."/>
            <person name="Li Y."/>
            <person name="Chen G.-Z."/>
            <person name="Liu X.-D."/>
            <person name="Liao X.-Y."/>
            <person name="Jiang Y.-T."/>
            <person name="Yu X."/>
            <person name="Hao Y."/>
            <person name="Huang J."/>
            <person name="Zhao X.-W."/>
            <person name="Ke S."/>
            <person name="Chen Y.-Y."/>
            <person name="Wu W.-L."/>
            <person name="Hsu J.-L."/>
            <person name="Lin Y.-F."/>
            <person name="Huang M.-D."/>
            <person name="Li C.-Y."/>
            <person name="Huang L."/>
            <person name="Wang Z.-W."/>
            <person name="Zhao X."/>
            <person name="Zhong W.-Y."/>
            <person name="Peng D.-H."/>
            <person name="Ahmad S."/>
            <person name="Lan S."/>
            <person name="Zhang J.-S."/>
            <person name="Tsai W.-C."/>
            <person name="Van De Peer Y."/>
            <person name="Liu Z.-J."/>
        </authorList>
    </citation>
    <scope>NUCLEOTIDE SEQUENCE</scope>
    <source>
        <strain evidence="2">CP</strain>
        <tissue evidence="2">Leaves</tissue>
    </source>
</reference>
<feature type="domain" description="Reverse transcriptase" evidence="1">
    <location>
        <begin position="358"/>
        <end position="553"/>
    </location>
</feature>
<organism evidence="2 3">
    <name type="scientific">Acorus calamus</name>
    <name type="common">Sweet flag</name>
    <dbReference type="NCBI Taxonomy" id="4465"/>
    <lineage>
        <taxon>Eukaryota</taxon>
        <taxon>Viridiplantae</taxon>
        <taxon>Streptophyta</taxon>
        <taxon>Embryophyta</taxon>
        <taxon>Tracheophyta</taxon>
        <taxon>Spermatophyta</taxon>
        <taxon>Magnoliopsida</taxon>
        <taxon>Liliopsida</taxon>
        <taxon>Acoraceae</taxon>
        <taxon>Acorus</taxon>
    </lineage>
</organism>
<dbReference type="AlphaFoldDB" id="A0AAV9BYB1"/>
<comment type="caution">
    <text evidence="2">The sequence shown here is derived from an EMBL/GenBank/DDBJ whole genome shotgun (WGS) entry which is preliminary data.</text>
</comment>
<sequence>MSMQIGDKRGSEESFDFVFLLSGGGFRRDNKVEKAIEVAMCNFQTIKDAADVTIATMLSGIQDVCVPLSRPGECISRSKQLLDASPLVWYIDALVTWLIGFLGSGIVQDENSIVQVLSDHSMLKAWELHPHFEQLISTSWSKSFNGSPMFVLVMKLKHLKGVLKQWNKDTFGMVQSSLQHSRSCLEQAQVASLQAPLDSSLSEIESIARDSYLHTLRIEESLLRQKSRQTWLREGDKNSKFFYSSIKSRIAQNCIRNVTLEDGSIVCEPNQVKQYAIHYFESLLNRQHHSVIPDLAPSVTLREDDRHQLNKPVSAEEVRLALFSMKPLSSPGPDGFSARFFQHFWHIIKEDFISAICSFFHSGFLLRQINHSFISLIPKTKHADSFDCFRPISLCNTIYKVITKILASRLQKVLPHAILPHRSAFIKGRNIVHNSLLAHELTRYLNAPSLNGRSCIKIDLKKAFDSVRWDFLEKVMQSLLFPEEWIRLVMQCIQTASYSVLINGSPAGFFSATCGLRQGDPLSPLLFVLVMNALKGSKTRLWQEGWEDSSTQS</sequence>
<dbReference type="EMBL" id="JAUJYO010000022">
    <property type="protein sequence ID" value="KAK1281785.1"/>
    <property type="molecule type" value="Genomic_DNA"/>
</dbReference>
<reference evidence="2" key="1">
    <citation type="journal article" date="2023" name="Nat. Commun.">
        <title>Diploid and tetraploid genomes of Acorus and the evolution of monocots.</title>
        <authorList>
            <person name="Ma L."/>
            <person name="Liu K.W."/>
            <person name="Li Z."/>
            <person name="Hsiao Y.Y."/>
            <person name="Qi Y."/>
            <person name="Fu T."/>
            <person name="Tang G.D."/>
            <person name="Zhang D."/>
            <person name="Sun W.H."/>
            <person name="Liu D.K."/>
            <person name="Li Y."/>
            <person name="Chen G.Z."/>
            <person name="Liu X.D."/>
            <person name="Liao X.Y."/>
            <person name="Jiang Y.T."/>
            <person name="Yu X."/>
            <person name="Hao Y."/>
            <person name="Huang J."/>
            <person name="Zhao X.W."/>
            <person name="Ke S."/>
            <person name="Chen Y.Y."/>
            <person name="Wu W.L."/>
            <person name="Hsu J.L."/>
            <person name="Lin Y.F."/>
            <person name="Huang M.D."/>
            <person name="Li C.Y."/>
            <person name="Huang L."/>
            <person name="Wang Z.W."/>
            <person name="Zhao X."/>
            <person name="Zhong W.Y."/>
            <person name="Peng D.H."/>
            <person name="Ahmad S."/>
            <person name="Lan S."/>
            <person name="Zhang J.S."/>
            <person name="Tsai W.C."/>
            <person name="Van de Peer Y."/>
            <person name="Liu Z.J."/>
        </authorList>
    </citation>
    <scope>NUCLEOTIDE SEQUENCE</scope>
    <source>
        <strain evidence="2">CP</strain>
    </source>
</reference>
<dbReference type="PANTHER" id="PTHR46890">
    <property type="entry name" value="NON-LTR RETROLELEMENT REVERSE TRANSCRIPTASE-LIKE PROTEIN-RELATED"/>
    <property type="match status" value="1"/>
</dbReference>
<dbReference type="InterPro" id="IPR000477">
    <property type="entry name" value="RT_dom"/>
</dbReference>
<dbReference type="PANTHER" id="PTHR46890:SF48">
    <property type="entry name" value="RNA-DIRECTED DNA POLYMERASE"/>
    <property type="match status" value="1"/>
</dbReference>
<dbReference type="SUPFAM" id="SSF56672">
    <property type="entry name" value="DNA/RNA polymerases"/>
    <property type="match status" value="1"/>
</dbReference>
<accession>A0AAV9BYB1</accession>
<keyword evidence="3" id="KW-1185">Reference proteome</keyword>
<dbReference type="CDD" id="cd01650">
    <property type="entry name" value="RT_nLTR_like"/>
    <property type="match status" value="1"/>
</dbReference>
<protein>
    <recommendedName>
        <fullName evidence="1">Reverse transcriptase domain-containing protein</fullName>
    </recommendedName>
</protein>
<dbReference type="PROSITE" id="PS50878">
    <property type="entry name" value="RT_POL"/>
    <property type="match status" value="1"/>
</dbReference>
<gene>
    <name evidence="2" type="ORF">QJS10_CPB22g00804</name>
</gene>
<dbReference type="InterPro" id="IPR052343">
    <property type="entry name" value="Retrotransposon-Effector_Assoc"/>
</dbReference>
<evidence type="ECO:0000313" key="3">
    <source>
        <dbReference type="Proteomes" id="UP001180020"/>
    </source>
</evidence>
<name>A0AAV9BYB1_ACOCL</name>
<dbReference type="Pfam" id="PF00078">
    <property type="entry name" value="RVT_1"/>
    <property type="match status" value="1"/>
</dbReference>
<dbReference type="Proteomes" id="UP001180020">
    <property type="component" value="Unassembled WGS sequence"/>
</dbReference>